<gene>
    <name evidence="1" type="ORF">NCTC12195_01064</name>
</gene>
<keyword evidence="1" id="KW-0808">Transferase</keyword>
<dbReference type="AlphaFoldDB" id="A0A380FDG7"/>
<protein>
    <submittedName>
        <fullName evidence="1">Rhamnulokinase</fullName>
    </submittedName>
</protein>
<accession>A0A380FDG7</accession>
<keyword evidence="1" id="KW-0418">Kinase</keyword>
<dbReference type="GO" id="GO:0016301">
    <property type="term" value="F:kinase activity"/>
    <property type="evidence" value="ECO:0007669"/>
    <property type="project" value="UniProtKB-KW"/>
</dbReference>
<evidence type="ECO:0000313" key="1">
    <source>
        <dbReference type="EMBL" id="SUM31629.1"/>
    </source>
</evidence>
<proteinExistence type="predicted"/>
<dbReference type="Proteomes" id="UP000255277">
    <property type="component" value="Unassembled WGS sequence"/>
</dbReference>
<reference evidence="1 2" key="1">
    <citation type="submission" date="2018-06" db="EMBL/GenBank/DDBJ databases">
        <authorList>
            <consortium name="Pathogen Informatics"/>
            <person name="Doyle S."/>
        </authorList>
    </citation>
    <scope>NUCLEOTIDE SEQUENCE [LARGE SCALE GENOMIC DNA]</scope>
    <source>
        <strain evidence="1 2">NCTC12195</strain>
    </source>
</reference>
<sequence length="42" mass="4633">MNNYIAIDIGASSGRAVASYVDDGKIKIKEINRFANGFTRKK</sequence>
<evidence type="ECO:0000313" key="2">
    <source>
        <dbReference type="Proteomes" id="UP000255277"/>
    </source>
</evidence>
<dbReference type="EMBL" id="UHDK01000001">
    <property type="protein sequence ID" value="SUM31629.1"/>
    <property type="molecule type" value="Genomic_DNA"/>
</dbReference>
<organism evidence="1 2">
    <name type="scientific">Staphylococcus gallinarum</name>
    <dbReference type="NCBI Taxonomy" id="1293"/>
    <lineage>
        <taxon>Bacteria</taxon>
        <taxon>Bacillati</taxon>
        <taxon>Bacillota</taxon>
        <taxon>Bacilli</taxon>
        <taxon>Bacillales</taxon>
        <taxon>Staphylococcaceae</taxon>
        <taxon>Staphylococcus</taxon>
    </lineage>
</organism>
<name>A0A380FDG7_STAGA</name>